<protein>
    <recommendedName>
        <fullName evidence="9">Cilia- and flagella-associated protein 43</fullName>
    </recommendedName>
</protein>
<keyword evidence="12" id="KW-1185">Reference proteome</keyword>
<name>G3TZZ3_LOXAF</name>
<dbReference type="Gene3D" id="2.130.10.10">
    <property type="entry name" value="YVTN repeat-like/Quinoprotein amine dehydrogenase"/>
    <property type="match status" value="2"/>
</dbReference>
<dbReference type="GO" id="GO:0005930">
    <property type="term" value="C:axoneme"/>
    <property type="evidence" value="ECO:0007669"/>
    <property type="project" value="UniProtKB-SubCell"/>
</dbReference>
<dbReference type="Pfam" id="PF25828">
    <property type="entry name" value="CC_Cfap43"/>
    <property type="match status" value="1"/>
</dbReference>
<evidence type="ECO:0000256" key="4">
    <source>
        <dbReference type="ARBA" id="ARBA00022737"/>
    </source>
</evidence>
<keyword evidence="3" id="KW-0853">WD repeat</keyword>
<dbReference type="AlphaFoldDB" id="G3TZZ3"/>
<keyword evidence="6" id="KW-0206">Cytoskeleton</keyword>
<evidence type="ECO:0000256" key="1">
    <source>
        <dbReference type="ARBA" id="ARBA00004430"/>
    </source>
</evidence>
<evidence type="ECO:0000256" key="8">
    <source>
        <dbReference type="ARBA" id="ARBA00023605"/>
    </source>
</evidence>
<evidence type="ECO:0000256" key="10">
    <source>
        <dbReference type="SAM" id="Coils"/>
    </source>
</evidence>
<dbReference type="InParanoid" id="G3TZZ3"/>
<feature type="coiled-coil region" evidence="10">
    <location>
        <begin position="769"/>
        <end position="796"/>
    </location>
</feature>
<evidence type="ECO:0000256" key="2">
    <source>
        <dbReference type="ARBA" id="ARBA00022490"/>
    </source>
</evidence>
<evidence type="ECO:0000313" key="11">
    <source>
        <dbReference type="Ensembl" id="ENSLAFP00000021151.1"/>
    </source>
</evidence>
<dbReference type="SUPFAM" id="SSF50978">
    <property type="entry name" value="WD40 repeat-like"/>
    <property type="match status" value="2"/>
</dbReference>
<dbReference type="STRING" id="9785.ENSLAFP00000021151"/>
<evidence type="ECO:0000313" key="12">
    <source>
        <dbReference type="Proteomes" id="UP000007646"/>
    </source>
</evidence>
<dbReference type="HOGENOM" id="CLU_015727_0_0_1"/>
<sequence length="869" mass="97395">VATNIPCEVVAFSDRRLKPLIYIYNFPGMTRRTKLKGNILLDYTLLTFSHCGTYLASYSTLPEYELALWFWVSQVLLLCSLQQPRLSVSMLSLSMSLEAQKTLSPSLVVKWVMSLSDPGQGRQRSVKLPAEDGSIVDETDIIFTHSLLKDPIYGPVLPLSAIAGLVGEEAELQDPKDDLCPLLHPTMHCWTPSSDLYVGCEEGHLLMINGDTLKVTVLNKTEEPPPLEDRRNIITPITLAYQKEGVLASGIDGFVYSFLIKDSSYKVQDFTEVEEPVEHLTFSPNYKMLLIQTEKGSTYIYTFGEEPTLDKILASCDGNFQAIDFITPGNSHFMTLTGSGDVGIWLLDDGSPVSRISLNTLSTVLACCPSSPSAAVGTVGGSVHFLDVADVNSPREVHKAFLSKASVQDVIYDQRGMYLLAGTSEGYIFVINAKPSSSFQILGYTEVGKGVLQISTVSLLETDIVEVMVLTPLPKTDRSRLEIFTLPLILPQVAAAFADERGKLRDEFIHRYLYEIEHALSSAVLDFQSQRIFGFCSHVPYICSYLLPKKEHTGICILKPFQKVQSKHYGYGKLYLSSHGLWLLTAAKGGILYIRDAYTLEMFARCRSHSYQAQGIRSLKASMDGQDILVNGRNDGTLVCLKWKRFGGVLATESLDHCLKLLTSLNTTMNEESAYIRGMRRDSLDLGSDNEKTGQKANIDSSQEELVSAQDMKEISWMEAKGQEAIKKEVNQFSKKRREIKKGIKALAKTVQSMMEENETVGHIAKLEQQELSLDLEELQRLHDESEEEVAKIRKDAEMDNLAKRYLAELIKEECWNSMAVKGRALKCFHIPYTVENFPMKERTAEEMKELEKVLQQKKIETECLKILF</sequence>
<dbReference type="FunCoup" id="G3TZZ3">
    <property type="interactions" value="27"/>
</dbReference>
<dbReference type="PANTHER" id="PTHR14885:SF1">
    <property type="entry name" value="CILIA- AND FLAGELLA-ASSOCIATED PROTEIN 43"/>
    <property type="match status" value="1"/>
</dbReference>
<evidence type="ECO:0000256" key="7">
    <source>
        <dbReference type="ARBA" id="ARBA00023273"/>
    </source>
</evidence>
<feature type="coiled-coil region" evidence="10">
    <location>
        <begin position="841"/>
        <end position="868"/>
    </location>
</feature>
<organism evidence="11 12">
    <name type="scientific">Loxodonta africana</name>
    <name type="common">African elephant</name>
    <dbReference type="NCBI Taxonomy" id="9785"/>
    <lineage>
        <taxon>Eukaryota</taxon>
        <taxon>Metazoa</taxon>
        <taxon>Chordata</taxon>
        <taxon>Craniata</taxon>
        <taxon>Vertebrata</taxon>
        <taxon>Euteleostomi</taxon>
        <taxon>Mammalia</taxon>
        <taxon>Eutheria</taxon>
        <taxon>Afrotheria</taxon>
        <taxon>Proboscidea</taxon>
        <taxon>Elephantidae</taxon>
        <taxon>Loxodonta</taxon>
    </lineage>
</organism>
<reference evidence="11" key="3">
    <citation type="submission" date="2025-09" db="UniProtKB">
        <authorList>
            <consortium name="Ensembl"/>
        </authorList>
    </citation>
    <scope>IDENTIFICATION</scope>
    <source>
        <strain evidence="11">Isolate ISIS603380</strain>
    </source>
</reference>
<proteinExistence type="inferred from homology"/>
<reference evidence="11 12" key="1">
    <citation type="submission" date="2009-06" db="EMBL/GenBank/DDBJ databases">
        <title>The Genome Sequence of Loxodonta africana (African elephant).</title>
        <authorList>
            <person name="Di Palma F."/>
            <person name="Heiman D."/>
            <person name="Young S."/>
            <person name="Johnson J."/>
            <person name="Lander E.S."/>
            <person name="Lindblad-Toh K."/>
        </authorList>
    </citation>
    <scope>NUCLEOTIDE SEQUENCE [LARGE SCALE GENOMIC DNA]</scope>
    <source>
        <strain evidence="11 12">Isolate ISIS603380</strain>
    </source>
</reference>
<evidence type="ECO:0000256" key="6">
    <source>
        <dbReference type="ARBA" id="ARBA00023212"/>
    </source>
</evidence>
<dbReference type="InterPro" id="IPR036322">
    <property type="entry name" value="WD40_repeat_dom_sf"/>
</dbReference>
<keyword evidence="7" id="KW-0966">Cell projection</keyword>
<dbReference type="GeneTree" id="ENSGT00530000064714"/>
<evidence type="ECO:0000256" key="3">
    <source>
        <dbReference type="ARBA" id="ARBA00022574"/>
    </source>
</evidence>
<evidence type="ECO:0000256" key="9">
    <source>
        <dbReference type="ARBA" id="ARBA00023662"/>
    </source>
</evidence>
<dbReference type="Ensembl" id="ENSLAFT00000027136.1">
    <property type="protein sequence ID" value="ENSLAFP00000021151.1"/>
    <property type="gene ID" value="ENSLAFG00000027860.1"/>
</dbReference>
<comment type="similarity">
    <text evidence="8">Belongs to the CFAP43 family.</text>
</comment>
<dbReference type="eggNOG" id="ENOG502QQ39">
    <property type="taxonomic scope" value="Eukaryota"/>
</dbReference>
<dbReference type="PANTHER" id="PTHR14885">
    <property type="entry name" value="CILIA- AND FLAGELLA-ASSOCIATED PROTEIN 43-RELATED"/>
    <property type="match status" value="1"/>
</dbReference>
<keyword evidence="2" id="KW-0963">Cytoplasm</keyword>
<dbReference type="Proteomes" id="UP000007646">
    <property type="component" value="Unassembled WGS sequence"/>
</dbReference>
<evidence type="ECO:0000256" key="5">
    <source>
        <dbReference type="ARBA" id="ARBA00023054"/>
    </source>
</evidence>
<reference evidence="11" key="2">
    <citation type="submission" date="2025-08" db="UniProtKB">
        <authorList>
            <consortium name="Ensembl"/>
        </authorList>
    </citation>
    <scope>IDENTIFICATION</scope>
    <source>
        <strain evidence="11">Isolate ISIS603380</strain>
    </source>
</reference>
<keyword evidence="5 10" id="KW-0175">Coiled coil</keyword>
<dbReference type="GO" id="GO:0007288">
    <property type="term" value="P:sperm axoneme assembly"/>
    <property type="evidence" value="ECO:0007669"/>
    <property type="project" value="TreeGrafter"/>
</dbReference>
<dbReference type="OMA" id="YQAQGIR"/>
<accession>G3TZZ3</accession>
<comment type="subcellular location">
    <subcellularLocation>
        <location evidence="1">Cytoplasm</location>
        <location evidence="1">Cytoskeleton</location>
        <location evidence="1">Cilium axoneme</location>
    </subcellularLocation>
</comment>
<dbReference type="InterPro" id="IPR015943">
    <property type="entry name" value="WD40/YVTN_repeat-like_dom_sf"/>
</dbReference>
<keyword evidence="4" id="KW-0677">Repeat</keyword>